<dbReference type="PANTHER" id="PTHR11999">
    <property type="entry name" value="GROUP II PYRIDOXAL-5-PHOSPHATE DECARBOXYLASE"/>
    <property type="match status" value="1"/>
</dbReference>
<dbReference type="InterPro" id="IPR015424">
    <property type="entry name" value="PyrdxlP-dep_Trfase"/>
</dbReference>
<evidence type="ECO:0000256" key="1">
    <source>
        <dbReference type="ARBA" id="ARBA00001933"/>
    </source>
</evidence>
<comment type="cofactor">
    <cofactor evidence="1 5 6">
        <name>pyridoxal 5'-phosphate</name>
        <dbReference type="ChEBI" id="CHEBI:597326"/>
    </cofactor>
</comment>
<sequence length="527" mass="56058">MSAPVLQSQDLDFEEHLNRVTQHVLGRYHDLPSLPTLPEPAAIAHAVSSLPVALGDKGLGTAATTDYLLNTLLPGCLQGQPGPRYFGFVTGGVTPSAQLADILAGSYDENVQVTLPSDTASTAVEARSLELVLDLIGVPRDNYTGRTITTGATSANVLGLACARDHLYSRSPHLPPGYSYAQDGPPSAPGLPSPPIVILALHPHFSITKAAGLVGIGAGPRVINTIPAAADDELAFDMEALEARLEEEKKVGRGVIVSYGLGEVNTGGFGKGLDGVAKLCREYGAWLHVDAAFGGFAAVLPELGHLTLGIDQADSLTLDGHKWLNVPYDCGLFFTREKSALAKVFAPPMAPAYLATAPVGLEQDDTEPGRVIQDQVPSPLYCGIDNSRRFRALPLLASLMSLGKEGYVDIIRRNIEFANKIAQYIIDSPSYELLNPSAPSSRARVPLNIVLFRGSANSPFPPTTADSSTHLTAKINASRRIYVTGTKWRGQGAIRLAVSNWRTGISADDFEQVKQVLAEAMQSGLRL</sequence>
<dbReference type="PANTHER" id="PTHR11999:SF165">
    <property type="entry name" value="DECARBOXYLASE, PUTATIVE (AFU_ORTHOLOGUE AFUA_2G04980)-RELATED"/>
    <property type="match status" value="1"/>
</dbReference>
<protein>
    <submittedName>
        <fullName evidence="7">Pyridoxal phosphate-dependent transferase</fullName>
    </submittedName>
</protein>
<dbReference type="InterPro" id="IPR015422">
    <property type="entry name" value="PyrdxlP-dep_Trfase_small"/>
</dbReference>
<reference evidence="7" key="1">
    <citation type="submission" date="2023-02" db="EMBL/GenBank/DDBJ databases">
        <title>Identification and recombinant expression of a fungal hydrolase from Papiliotrema laurentii that hydrolyzes apple cutin and clears colloidal polyester polyurethane.</title>
        <authorList>
            <consortium name="DOE Joint Genome Institute"/>
            <person name="Roman V.A."/>
            <person name="Bojanowski C."/>
            <person name="Crable B.R."/>
            <person name="Wagner D.N."/>
            <person name="Hung C.S."/>
            <person name="Nadeau L.J."/>
            <person name="Schratz L."/>
            <person name="Haridas S."/>
            <person name="Pangilinan J."/>
            <person name="Lipzen A."/>
            <person name="Na H."/>
            <person name="Yan M."/>
            <person name="Ng V."/>
            <person name="Grigoriev I.V."/>
            <person name="Spatafora J.W."/>
            <person name="Barlow D."/>
            <person name="Biffinger J."/>
            <person name="Kelley-Loughnane N."/>
            <person name="Varaljay V.A."/>
            <person name="Crookes-Goodson W.J."/>
        </authorList>
    </citation>
    <scope>NUCLEOTIDE SEQUENCE</scope>
    <source>
        <strain evidence="7">5307AH</strain>
    </source>
</reference>
<evidence type="ECO:0000256" key="3">
    <source>
        <dbReference type="ARBA" id="ARBA00022898"/>
    </source>
</evidence>
<dbReference type="Gene3D" id="3.40.640.10">
    <property type="entry name" value="Type I PLP-dependent aspartate aminotransferase-like (Major domain)"/>
    <property type="match status" value="1"/>
</dbReference>
<evidence type="ECO:0000256" key="5">
    <source>
        <dbReference type="PIRSR" id="PIRSR602129-50"/>
    </source>
</evidence>
<gene>
    <name evidence="7" type="ORF">DB88DRAFT_481594</name>
</gene>
<dbReference type="Proteomes" id="UP001182556">
    <property type="component" value="Unassembled WGS sequence"/>
</dbReference>
<comment type="caution">
    <text evidence="7">The sequence shown here is derived from an EMBL/GenBank/DDBJ whole genome shotgun (WGS) entry which is preliminary data.</text>
</comment>
<keyword evidence="3 5" id="KW-0663">Pyridoxal phosphate</keyword>
<dbReference type="GO" id="GO:0019752">
    <property type="term" value="P:carboxylic acid metabolic process"/>
    <property type="evidence" value="ECO:0007669"/>
    <property type="project" value="InterPro"/>
</dbReference>
<evidence type="ECO:0000256" key="6">
    <source>
        <dbReference type="RuleBase" id="RU000382"/>
    </source>
</evidence>
<dbReference type="Pfam" id="PF00282">
    <property type="entry name" value="Pyridoxal_deC"/>
    <property type="match status" value="1"/>
</dbReference>
<dbReference type="InterPro" id="IPR010977">
    <property type="entry name" value="Aromatic_deC"/>
</dbReference>
<keyword evidence="7" id="KW-0808">Transferase</keyword>
<dbReference type="EMBL" id="JAODAN010000002">
    <property type="protein sequence ID" value="KAK1926371.1"/>
    <property type="molecule type" value="Genomic_DNA"/>
</dbReference>
<evidence type="ECO:0000313" key="8">
    <source>
        <dbReference type="Proteomes" id="UP001182556"/>
    </source>
</evidence>
<proteinExistence type="inferred from homology"/>
<dbReference type="InterPro" id="IPR002129">
    <property type="entry name" value="PyrdxlP-dep_de-COase"/>
</dbReference>
<dbReference type="InterPro" id="IPR021115">
    <property type="entry name" value="Pyridoxal-P_BS"/>
</dbReference>
<organism evidence="7 8">
    <name type="scientific">Papiliotrema laurentii</name>
    <name type="common">Cryptococcus laurentii</name>
    <dbReference type="NCBI Taxonomy" id="5418"/>
    <lineage>
        <taxon>Eukaryota</taxon>
        <taxon>Fungi</taxon>
        <taxon>Dikarya</taxon>
        <taxon>Basidiomycota</taxon>
        <taxon>Agaricomycotina</taxon>
        <taxon>Tremellomycetes</taxon>
        <taxon>Tremellales</taxon>
        <taxon>Rhynchogastremaceae</taxon>
        <taxon>Papiliotrema</taxon>
    </lineage>
</organism>
<dbReference type="InterPro" id="IPR015421">
    <property type="entry name" value="PyrdxlP-dep_Trfase_major"/>
</dbReference>
<name>A0AAD9FU63_PAPLA</name>
<dbReference type="GO" id="GO:0016740">
    <property type="term" value="F:transferase activity"/>
    <property type="evidence" value="ECO:0007669"/>
    <property type="project" value="UniProtKB-KW"/>
</dbReference>
<keyword evidence="4 6" id="KW-0456">Lyase</keyword>
<dbReference type="PROSITE" id="PS00392">
    <property type="entry name" value="DDC_GAD_HDC_YDC"/>
    <property type="match status" value="1"/>
</dbReference>
<dbReference type="SUPFAM" id="SSF53383">
    <property type="entry name" value="PLP-dependent transferases"/>
    <property type="match status" value="1"/>
</dbReference>
<dbReference type="Gene3D" id="3.90.1150.10">
    <property type="entry name" value="Aspartate Aminotransferase, domain 1"/>
    <property type="match status" value="1"/>
</dbReference>
<comment type="similarity">
    <text evidence="2 6">Belongs to the group II decarboxylase family.</text>
</comment>
<dbReference type="GO" id="GO:0016831">
    <property type="term" value="F:carboxy-lyase activity"/>
    <property type="evidence" value="ECO:0007669"/>
    <property type="project" value="InterPro"/>
</dbReference>
<keyword evidence="8" id="KW-1185">Reference proteome</keyword>
<feature type="modified residue" description="N6-(pyridoxal phosphate)lysine" evidence="5">
    <location>
        <position position="322"/>
    </location>
</feature>
<evidence type="ECO:0000313" key="7">
    <source>
        <dbReference type="EMBL" id="KAK1926371.1"/>
    </source>
</evidence>
<dbReference type="AlphaFoldDB" id="A0AAD9FU63"/>
<evidence type="ECO:0000256" key="4">
    <source>
        <dbReference type="ARBA" id="ARBA00023239"/>
    </source>
</evidence>
<accession>A0AAD9FU63</accession>
<evidence type="ECO:0000256" key="2">
    <source>
        <dbReference type="ARBA" id="ARBA00009533"/>
    </source>
</evidence>
<dbReference type="GO" id="GO:0030170">
    <property type="term" value="F:pyridoxal phosphate binding"/>
    <property type="evidence" value="ECO:0007669"/>
    <property type="project" value="InterPro"/>
</dbReference>
<dbReference type="GO" id="GO:0005737">
    <property type="term" value="C:cytoplasm"/>
    <property type="evidence" value="ECO:0007669"/>
    <property type="project" value="TreeGrafter"/>
</dbReference>